<feature type="domain" description="DUF6671" evidence="1">
    <location>
        <begin position="67"/>
        <end position="287"/>
    </location>
</feature>
<protein>
    <recommendedName>
        <fullName evidence="1">DUF6671 domain-containing protein</fullName>
    </recommendedName>
</protein>
<gene>
    <name evidence="2" type="ORF">NIES267_50310</name>
</gene>
<evidence type="ECO:0000313" key="2">
    <source>
        <dbReference type="EMBL" id="BAY85531.1"/>
    </source>
</evidence>
<dbReference type="AlphaFoldDB" id="A0A1Z4LWL5"/>
<sequence>MSSQTLFKDRIAVLGTMHQKERVIAPLLENKLGVKVIVPKNFNTDKFGSFTREIERPGSQIEAARLKVQQALLLAGESLGIASEGSFAPHPSLPCISTNREVVIFLDRKNNLEIIGEELSLLSNHNHLKVGNLQQAFDFAEKIGFPEHGLCVMLSDYPKNSSEIIKGIITEEALTKAINKGLGQSPTGKVHLETDMRAMYNPTRMKNIEKATLNLLEKINSLCPDCSTPGFSIVQRIPGLPCEWCHIPTTLTRSAIYKCQKCGCRKEKLFPDGKQFAEPGQCLYCNP</sequence>
<keyword evidence="3" id="KW-1185">Reference proteome</keyword>
<proteinExistence type="predicted"/>
<reference evidence="2 3" key="1">
    <citation type="submission" date="2017-06" db="EMBL/GenBank/DDBJ databases">
        <title>Genome sequencing of cyanobaciteial culture collection at National Institute for Environmental Studies (NIES).</title>
        <authorList>
            <person name="Hirose Y."/>
            <person name="Shimura Y."/>
            <person name="Fujisawa T."/>
            <person name="Nakamura Y."/>
            <person name="Kawachi M."/>
        </authorList>
    </citation>
    <scope>NUCLEOTIDE SEQUENCE [LARGE SCALE GENOMIC DNA]</scope>
    <source>
        <strain evidence="2 3">NIES-267</strain>
    </source>
</reference>
<organism evidence="2 3">
    <name type="scientific">Calothrix parasitica NIES-267</name>
    <dbReference type="NCBI Taxonomy" id="1973488"/>
    <lineage>
        <taxon>Bacteria</taxon>
        <taxon>Bacillati</taxon>
        <taxon>Cyanobacteriota</taxon>
        <taxon>Cyanophyceae</taxon>
        <taxon>Nostocales</taxon>
        <taxon>Calotrichaceae</taxon>
        <taxon>Calothrix</taxon>
    </lineage>
</organism>
<dbReference type="Proteomes" id="UP000218418">
    <property type="component" value="Chromosome"/>
</dbReference>
<dbReference type="InterPro" id="IPR046612">
    <property type="entry name" value="DUF6671"/>
</dbReference>
<evidence type="ECO:0000259" key="1">
    <source>
        <dbReference type="Pfam" id="PF20376"/>
    </source>
</evidence>
<dbReference type="Pfam" id="PF20376">
    <property type="entry name" value="DUF6671"/>
    <property type="match status" value="1"/>
</dbReference>
<evidence type="ECO:0000313" key="3">
    <source>
        <dbReference type="Proteomes" id="UP000218418"/>
    </source>
</evidence>
<dbReference type="EMBL" id="AP018227">
    <property type="protein sequence ID" value="BAY85531.1"/>
    <property type="molecule type" value="Genomic_DNA"/>
</dbReference>
<dbReference type="OrthoDB" id="9793837at2"/>
<accession>A0A1Z4LWL5</accession>
<name>A0A1Z4LWL5_9CYAN</name>